<reference evidence="5 6" key="1">
    <citation type="submission" date="2019-08" db="EMBL/GenBank/DDBJ databases">
        <title>In-depth cultivation of the pig gut microbiome towards novel bacterial diversity and tailored functional studies.</title>
        <authorList>
            <person name="Wylensek D."/>
            <person name="Hitch T.C.A."/>
            <person name="Clavel T."/>
        </authorList>
    </citation>
    <scope>NUCLEOTIDE SEQUENCE [LARGE SCALE GENOMIC DNA]</scope>
    <source>
        <strain evidence="6">WCA-380-WT-3B3</strain>
    </source>
</reference>
<dbReference type="PROSITE" id="PS00502">
    <property type="entry name" value="POLYGALACTURONASE"/>
    <property type="match status" value="1"/>
</dbReference>
<dbReference type="InterPro" id="IPR011050">
    <property type="entry name" value="Pectin_lyase_fold/virulence"/>
</dbReference>
<organism evidence="5 6">
    <name type="scientific">Selenomonas montiformis</name>
    <dbReference type="NCBI Taxonomy" id="2652285"/>
    <lineage>
        <taxon>Bacteria</taxon>
        <taxon>Bacillati</taxon>
        <taxon>Bacillota</taxon>
        <taxon>Negativicutes</taxon>
        <taxon>Selenomonadales</taxon>
        <taxon>Selenomonadaceae</taxon>
        <taxon>Selenomonas</taxon>
    </lineage>
</organism>
<protein>
    <submittedName>
        <fullName evidence="5">Glycoside hydrolase family 28 protein</fullName>
    </submittedName>
</protein>
<dbReference type="SUPFAM" id="SSF51126">
    <property type="entry name" value="Pectin lyase-like"/>
    <property type="match status" value="1"/>
</dbReference>
<proteinExistence type="inferred from homology"/>
<dbReference type="Pfam" id="PF00295">
    <property type="entry name" value="Glyco_hydro_28"/>
    <property type="match status" value="1"/>
</dbReference>
<dbReference type="InterPro" id="IPR012334">
    <property type="entry name" value="Pectin_lyas_fold"/>
</dbReference>
<dbReference type="InterPro" id="IPR006626">
    <property type="entry name" value="PbH1"/>
</dbReference>
<evidence type="ECO:0000256" key="1">
    <source>
        <dbReference type="ARBA" id="ARBA00008834"/>
    </source>
</evidence>
<sequence length="499" mass="56450">MDFTWNQALYEDIVNRAESLEKKRDMKHILDIGSEKYEALVTVAEEEFLTHPDGPYPGTRDEMKHDENYLRKKLIQNYRKVPYSGHAIQAAIDDAAAMGGGIVRIPEGTYYTGALVLKSGVELNLSDGATLRFMRNKSNTYYPVRFSRWEGVECMNFSPFIYADGAEDIAVTGTGTLDGAADEFNWMPWKFGYFGEKDQQIQRERLFAFNAERTDPEQRIFDDTVSTLRPPFIQFYRCRNVLIRDVRIANSPFWEVNPVLCDNVLIRGIHVETNLYNNDGVDPECSRNVLIEDCYFQTGDDCIAIKSGRNQDGRRVGVPTENVVIRRNHFSNGHGGITIGSEISGGVHHVFADENSFDSPNLDYPIRFKTNAKRGGSLDNIYVRNSVVNKSRVAIVHADFFYEEGRNGSHLPDLHNIVIDGFLTRAGGCIDAKYPFYLKGFADAPIRNVTFRNMYLDGVHGHAVLANIRNLRYDNVNINGIRQPDRSVDVGEEKSGPAL</sequence>
<dbReference type="EMBL" id="VUNL01000008">
    <property type="protein sequence ID" value="MSV25119.1"/>
    <property type="molecule type" value="Genomic_DNA"/>
</dbReference>
<evidence type="ECO:0000313" key="6">
    <source>
        <dbReference type="Proteomes" id="UP000430222"/>
    </source>
</evidence>
<dbReference type="GO" id="GO:0004650">
    <property type="term" value="F:polygalacturonase activity"/>
    <property type="evidence" value="ECO:0007669"/>
    <property type="project" value="InterPro"/>
</dbReference>
<keyword evidence="3 4" id="KW-0326">Glycosidase</keyword>
<dbReference type="GO" id="GO:0005975">
    <property type="term" value="P:carbohydrate metabolic process"/>
    <property type="evidence" value="ECO:0007669"/>
    <property type="project" value="InterPro"/>
</dbReference>
<comment type="caution">
    <text evidence="5">The sequence shown here is derived from an EMBL/GenBank/DDBJ whole genome shotgun (WGS) entry which is preliminary data.</text>
</comment>
<evidence type="ECO:0000256" key="4">
    <source>
        <dbReference type="RuleBase" id="RU361169"/>
    </source>
</evidence>
<dbReference type="PANTHER" id="PTHR31339">
    <property type="entry name" value="PECTIN LYASE-RELATED"/>
    <property type="match status" value="1"/>
</dbReference>
<dbReference type="SMART" id="SM00710">
    <property type="entry name" value="PbH1"/>
    <property type="match status" value="3"/>
</dbReference>
<keyword evidence="6" id="KW-1185">Reference proteome</keyword>
<evidence type="ECO:0000256" key="3">
    <source>
        <dbReference type="ARBA" id="ARBA00023295"/>
    </source>
</evidence>
<dbReference type="RefSeq" id="WP_154620899.1">
    <property type="nucleotide sequence ID" value="NZ_CBCTNG010000006.1"/>
</dbReference>
<dbReference type="AlphaFoldDB" id="A0A6I2UXJ6"/>
<gene>
    <name evidence="5" type="ORF">FYJ78_07970</name>
</gene>
<accession>A0A6I2UXJ6</accession>
<dbReference type="PANTHER" id="PTHR31339:SF9">
    <property type="entry name" value="PLASMIN AND FIBRONECTIN-BINDING PROTEIN A"/>
    <property type="match status" value="1"/>
</dbReference>
<dbReference type="Proteomes" id="UP000430222">
    <property type="component" value="Unassembled WGS sequence"/>
</dbReference>
<keyword evidence="2 4" id="KW-0378">Hydrolase</keyword>
<dbReference type="InterPro" id="IPR051801">
    <property type="entry name" value="GH28_Enzymes"/>
</dbReference>
<dbReference type="Gene3D" id="2.160.20.10">
    <property type="entry name" value="Single-stranded right-handed beta-helix, Pectin lyase-like"/>
    <property type="match status" value="1"/>
</dbReference>
<dbReference type="InterPro" id="IPR000743">
    <property type="entry name" value="Glyco_hydro_28"/>
</dbReference>
<name>A0A6I2UXJ6_9FIRM</name>
<comment type="similarity">
    <text evidence="1 4">Belongs to the glycosyl hydrolase 28 family.</text>
</comment>
<evidence type="ECO:0000313" key="5">
    <source>
        <dbReference type="EMBL" id="MSV25119.1"/>
    </source>
</evidence>
<evidence type="ECO:0000256" key="2">
    <source>
        <dbReference type="ARBA" id="ARBA00022801"/>
    </source>
</evidence>